<dbReference type="RefSeq" id="WP_008507243.1">
    <property type="nucleotide sequence ID" value="NZ_CM001403.1"/>
</dbReference>
<name>H1YAE4_9SPHI</name>
<dbReference type="AlphaFoldDB" id="H1YAE4"/>
<dbReference type="OrthoDB" id="663687at2"/>
<dbReference type="HOGENOM" id="CLU_838919_0_0_10"/>
<evidence type="ECO:0000313" key="1">
    <source>
        <dbReference type="EMBL" id="EHQ26987.1"/>
    </source>
</evidence>
<dbReference type="Proteomes" id="UP000002774">
    <property type="component" value="Chromosome"/>
</dbReference>
<protein>
    <submittedName>
        <fullName evidence="1">Uncharacterized protein</fullName>
    </submittedName>
</protein>
<sequence>MKTADFKDVPFFTKAKSTSYFCYQVAFQDQKPVRPEIITDFKRTMQHALDHHYCISFIPCPFDFNFESLLSHFKWCCKFLYFNFSETTMQFDILKRLKALAWSEQELYTLLTAISTHYEPYAYSLTRYSGEIKFALMKRENAEREPAFHQLIKRDKSCRERLIKYLQTLLASQHHQVPERIEITPTVIPSPQKYDASKYGYLKITDDLSAEKQKEVINHLFDLLKALFIKPYSLEEFSMIFRKNEAAAIELNLAQANPANLDAQKLHLLFRQLKDEKILIASWQLIREKLWVYNHAGELVNSVYQISKSKISTDKARQVYKLLNPVSELLP</sequence>
<dbReference type="EMBL" id="CM001403">
    <property type="protein sequence ID" value="EHQ26987.1"/>
    <property type="molecule type" value="Genomic_DNA"/>
</dbReference>
<proteinExistence type="predicted"/>
<organism evidence="1 2">
    <name type="scientific">Mucilaginibacter paludis DSM 18603</name>
    <dbReference type="NCBI Taxonomy" id="714943"/>
    <lineage>
        <taxon>Bacteria</taxon>
        <taxon>Pseudomonadati</taxon>
        <taxon>Bacteroidota</taxon>
        <taxon>Sphingobacteriia</taxon>
        <taxon>Sphingobacteriales</taxon>
        <taxon>Sphingobacteriaceae</taxon>
        <taxon>Mucilaginibacter</taxon>
    </lineage>
</organism>
<accession>H1YAE4</accession>
<keyword evidence="2" id="KW-1185">Reference proteome</keyword>
<dbReference type="STRING" id="714943.Mucpa_2876"/>
<gene>
    <name evidence="1" type="ORF">Mucpa_2876</name>
</gene>
<reference evidence="1" key="1">
    <citation type="submission" date="2011-09" db="EMBL/GenBank/DDBJ databases">
        <title>The permanent draft genome of Mucilaginibacter paludis DSM 18603.</title>
        <authorList>
            <consortium name="US DOE Joint Genome Institute (JGI-PGF)"/>
            <person name="Lucas S."/>
            <person name="Han J."/>
            <person name="Lapidus A."/>
            <person name="Bruce D."/>
            <person name="Goodwin L."/>
            <person name="Pitluck S."/>
            <person name="Peters L."/>
            <person name="Kyrpides N."/>
            <person name="Mavromatis K."/>
            <person name="Ivanova N."/>
            <person name="Mikhailova N."/>
            <person name="Held B."/>
            <person name="Detter J.C."/>
            <person name="Tapia R."/>
            <person name="Han C."/>
            <person name="Land M."/>
            <person name="Hauser L."/>
            <person name="Markowitz V."/>
            <person name="Cheng J.-F."/>
            <person name="Hugenholtz P."/>
            <person name="Woyke T."/>
            <person name="Wu D."/>
            <person name="Tindall B."/>
            <person name="Brambilla E."/>
            <person name="Klenk H.-P."/>
            <person name="Eisen J.A."/>
        </authorList>
    </citation>
    <scope>NUCLEOTIDE SEQUENCE [LARGE SCALE GENOMIC DNA]</scope>
    <source>
        <strain evidence="1">DSM 18603</strain>
    </source>
</reference>
<evidence type="ECO:0000313" key="2">
    <source>
        <dbReference type="Proteomes" id="UP000002774"/>
    </source>
</evidence>